<comment type="similarity">
    <text evidence="2">Belongs to the glycosyl hydrolase 10 (cellulase F) family.</text>
</comment>
<evidence type="ECO:0000256" key="1">
    <source>
        <dbReference type="ARBA" id="ARBA00000681"/>
    </source>
</evidence>
<proteinExistence type="inferred from homology"/>
<dbReference type="EC" id="3.2.1.8" evidence="3"/>
<reference evidence="11 12" key="1">
    <citation type="submission" date="2023-09" db="EMBL/GenBank/DDBJ databases">
        <authorList>
            <person name="Rey-Velasco X."/>
        </authorList>
    </citation>
    <scope>NUCLEOTIDE SEQUENCE [LARGE SCALE GENOMIC DNA]</scope>
    <source>
        <strain evidence="11 12">F117</strain>
    </source>
</reference>
<evidence type="ECO:0000256" key="3">
    <source>
        <dbReference type="ARBA" id="ARBA00012590"/>
    </source>
</evidence>
<evidence type="ECO:0000259" key="10">
    <source>
        <dbReference type="PROSITE" id="PS51760"/>
    </source>
</evidence>
<keyword evidence="6" id="KW-0378">Hydrolase</keyword>
<dbReference type="Pfam" id="PF00331">
    <property type="entry name" value="Glyco_hydro_10"/>
    <property type="match status" value="1"/>
</dbReference>
<keyword evidence="12" id="KW-1185">Reference proteome</keyword>
<dbReference type="PRINTS" id="PR00134">
    <property type="entry name" value="GLHYDRLASE10"/>
</dbReference>
<dbReference type="EMBL" id="JAVRHK010000004">
    <property type="protein sequence ID" value="MDT0676544.1"/>
    <property type="molecule type" value="Genomic_DNA"/>
</dbReference>
<dbReference type="Proteomes" id="UP001262582">
    <property type="component" value="Unassembled WGS sequence"/>
</dbReference>
<comment type="catalytic activity">
    <reaction evidence="1">
        <text>Endohydrolysis of (1-&gt;4)-beta-D-xylosidic linkages in xylans.</text>
        <dbReference type="EC" id="3.2.1.8"/>
    </reaction>
</comment>
<dbReference type="PANTHER" id="PTHR31490:SF88">
    <property type="entry name" value="BETA-XYLANASE"/>
    <property type="match status" value="1"/>
</dbReference>
<dbReference type="InterPro" id="IPR044846">
    <property type="entry name" value="GH10"/>
</dbReference>
<feature type="domain" description="GH10" evidence="10">
    <location>
        <begin position="1"/>
        <end position="190"/>
    </location>
</feature>
<keyword evidence="9" id="KW-0624">Polysaccharide degradation</keyword>
<name>A0ABU3D4S9_9FLAO</name>
<organism evidence="11 12">
    <name type="scientific">Autumnicola musiva</name>
    <dbReference type="NCBI Taxonomy" id="3075589"/>
    <lineage>
        <taxon>Bacteria</taxon>
        <taxon>Pseudomonadati</taxon>
        <taxon>Bacteroidota</taxon>
        <taxon>Flavobacteriia</taxon>
        <taxon>Flavobacteriales</taxon>
        <taxon>Flavobacteriaceae</taxon>
        <taxon>Autumnicola</taxon>
    </lineage>
</organism>
<dbReference type="InterPro" id="IPR017853">
    <property type="entry name" value="GH"/>
</dbReference>
<keyword evidence="4" id="KW-0858">Xylan degradation</keyword>
<evidence type="ECO:0000256" key="8">
    <source>
        <dbReference type="ARBA" id="ARBA00023295"/>
    </source>
</evidence>
<keyword evidence="5" id="KW-0732">Signal</keyword>
<dbReference type="Gene3D" id="2.60.120.260">
    <property type="entry name" value="Galactose-binding domain-like"/>
    <property type="match status" value="1"/>
</dbReference>
<evidence type="ECO:0000256" key="7">
    <source>
        <dbReference type="ARBA" id="ARBA00023277"/>
    </source>
</evidence>
<evidence type="ECO:0000313" key="11">
    <source>
        <dbReference type="EMBL" id="MDT0676544.1"/>
    </source>
</evidence>
<evidence type="ECO:0000256" key="4">
    <source>
        <dbReference type="ARBA" id="ARBA00022651"/>
    </source>
</evidence>
<evidence type="ECO:0000313" key="12">
    <source>
        <dbReference type="Proteomes" id="UP001262582"/>
    </source>
</evidence>
<dbReference type="PROSITE" id="PS51760">
    <property type="entry name" value="GH10_2"/>
    <property type="match status" value="1"/>
</dbReference>
<dbReference type="RefSeq" id="WP_311502884.1">
    <property type="nucleotide sequence ID" value="NZ_JAVRHK010000004.1"/>
</dbReference>
<evidence type="ECO:0000256" key="2">
    <source>
        <dbReference type="ARBA" id="ARBA00007495"/>
    </source>
</evidence>
<dbReference type="Gene3D" id="3.20.20.80">
    <property type="entry name" value="Glycosidases"/>
    <property type="match status" value="1"/>
</dbReference>
<dbReference type="InterPro" id="IPR001000">
    <property type="entry name" value="GH10_dom"/>
</dbReference>
<evidence type="ECO:0000256" key="5">
    <source>
        <dbReference type="ARBA" id="ARBA00022729"/>
    </source>
</evidence>
<protein>
    <recommendedName>
        <fullName evidence="3">endo-1,4-beta-xylanase</fullName>
        <ecNumber evidence="3">3.2.1.8</ecNumber>
    </recommendedName>
</protein>
<accession>A0ABU3D4S9</accession>
<gene>
    <name evidence="11" type="ORF">RM539_08110</name>
</gene>
<comment type="caution">
    <text evidence="11">The sequence shown here is derived from an EMBL/GenBank/DDBJ whole genome shotgun (WGS) entry which is preliminary data.</text>
</comment>
<evidence type="ECO:0000256" key="6">
    <source>
        <dbReference type="ARBA" id="ARBA00022801"/>
    </source>
</evidence>
<keyword evidence="7" id="KW-0119">Carbohydrate metabolism</keyword>
<keyword evidence="8" id="KW-0326">Glycosidase</keyword>
<dbReference type="PANTHER" id="PTHR31490">
    <property type="entry name" value="GLYCOSYL HYDROLASE"/>
    <property type="match status" value="1"/>
</dbReference>
<sequence>MKLLRLYINVSEGWEEYTLQTTITKEDCSQLIISYGDFAGTVYIDDVTLSRVNPDAGGVIEKTPEEKEEIITAEMERWISGMMNVAGYVHAWDVVNEPMDDGNPFELKTGVGKELRTDHFCWQDYLGKDYAVKAFKLAREYGDPEDLLFINDYNLEYNLDKTRGIIDYVEYIEGQGATVDGIGTQMALGE</sequence>
<dbReference type="SUPFAM" id="SSF51445">
    <property type="entry name" value="(Trans)glycosidases"/>
    <property type="match status" value="1"/>
</dbReference>
<evidence type="ECO:0000256" key="9">
    <source>
        <dbReference type="ARBA" id="ARBA00023326"/>
    </source>
</evidence>